<comment type="caution">
    <text evidence="1">The sequence shown here is derived from an EMBL/GenBank/DDBJ whole genome shotgun (WGS) entry which is preliminary data.</text>
</comment>
<organism evidence="1 2">
    <name type="scientific">Datura stramonium</name>
    <name type="common">Jimsonweed</name>
    <name type="synonym">Common thornapple</name>
    <dbReference type="NCBI Taxonomy" id="4076"/>
    <lineage>
        <taxon>Eukaryota</taxon>
        <taxon>Viridiplantae</taxon>
        <taxon>Streptophyta</taxon>
        <taxon>Embryophyta</taxon>
        <taxon>Tracheophyta</taxon>
        <taxon>Spermatophyta</taxon>
        <taxon>Magnoliopsida</taxon>
        <taxon>eudicotyledons</taxon>
        <taxon>Gunneridae</taxon>
        <taxon>Pentapetalae</taxon>
        <taxon>asterids</taxon>
        <taxon>lamiids</taxon>
        <taxon>Solanales</taxon>
        <taxon>Solanaceae</taxon>
        <taxon>Solanoideae</taxon>
        <taxon>Datureae</taxon>
        <taxon>Datura</taxon>
    </lineage>
</organism>
<protein>
    <submittedName>
        <fullName evidence="1">Uncharacterized protein</fullName>
    </submittedName>
</protein>
<sequence>ATNLIPRYISGSQIELATRCFVIVGRPVAPVYCFSPVGQWRSVNTILRLAGAPSVLLIL</sequence>
<keyword evidence="2" id="KW-1185">Reference proteome</keyword>
<feature type="non-terminal residue" evidence="1">
    <location>
        <position position="1"/>
    </location>
</feature>
<name>A0ABS8RNT8_DATST</name>
<evidence type="ECO:0000313" key="1">
    <source>
        <dbReference type="EMBL" id="MCD7448412.1"/>
    </source>
</evidence>
<feature type="non-terminal residue" evidence="1">
    <location>
        <position position="59"/>
    </location>
</feature>
<reference evidence="1 2" key="1">
    <citation type="journal article" date="2021" name="BMC Genomics">
        <title>Datura genome reveals duplications of psychoactive alkaloid biosynthetic genes and high mutation rate following tissue culture.</title>
        <authorList>
            <person name="Rajewski A."/>
            <person name="Carter-House D."/>
            <person name="Stajich J."/>
            <person name="Litt A."/>
        </authorList>
    </citation>
    <scope>NUCLEOTIDE SEQUENCE [LARGE SCALE GENOMIC DNA]</scope>
    <source>
        <strain evidence="1">AR-01</strain>
    </source>
</reference>
<gene>
    <name evidence="1" type="ORF">HAX54_041903</name>
</gene>
<dbReference type="EMBL" id="JACEIK010000061">
    <property type="protein sequence ID" value="MCD7448412.1"/>
    <property type="molecule type" value="Genomic_DNA"/>
</dbReference>
<evidence type="ECO:0000313" key="2">
    <source>
        <dbReference type="Proteomes" id="UP000823775"/>
    </source>
</evidence>
<dbReference type="Proteomes" id="UP000823775">
    <property type="component" value="Unassembled WGS sequence"/>
</dbReference>
<accession>A0ABS8RNT8</accession>
<proteinExistence type="predicted"/>